<dbReference type="AlphaFoldDB" id="A0A4R1EN72"/>
<feature type="region of interest" description="Disordered" evidence="1">
    <location>
        <begin position="251"/>
        <end position="272"/>
    </location>
</feature>
<feature type="region of interest" description="Disordered" evidence="1">
    <location>
        <begin position="446"/>
        <end position="467"/>
    </location>
</feature>
<evidence type="ECO:0000313" key="2">
    <source>
        <dbReference type="EMBL" id="TCJ82667.1"/>
    </source>
</evidence>
<feature type="compositionally biased region" description="Low complexity" evidence="1">
    <location>
        <begin position="456"/>
        <end position="467"/>
    </location>
</feature>
<reference evidence="2 3" key="1">
    <citation type="submission" date="2019-03" db="EMBL/GenBank/DDBJ databases">
        <title>Genomic Encyclopedia of Type Strains, Phase IV (KMG-IV): sequencing the most valuable type-strain genomes for metagenomic binning, comparative biology and taxonomic classification.</title>
        <authorList>
            <person name="Goeker M."/>
        </authorList>
    </citation>
    <scope>NUCLEOTIDE SEQUENCE [LARGE SCALE GENOMIC DNA]</scope>
    <source>
        <strain evidence="2 3">DSM 24830</strain>
    </source>
</reference>
<comment type="caution">
    <text evidence="2">The sequence shown here is derived from an EMBL/GenBank/DDBJ whole genome shotgun (WGS) entry which is preliminary data.</text>
</comment>
<sequence length="486" mass="54905">MIKIFCVKQLRYLVLFVPFLLSACWVSERQLFDESLMVDPFGRAKAYEVKGKDGKSSVFIKIGRYFENPNNGKRYSFIPSHVKGKNHLNRYYIASVQTKGKPKTEYGYGYVDNKNAWHSCVLAREGKVNSIHQLRQRIKAISTQGRLETVCNNYGVAKTLSVKRAHQKAGLIAMRKDYQKSQKAQQQLRQQAIKPKVVTRTVQQTNSHSHAGRVHSHPLPHQGVHHRHGNGAYGVSNNKGQVVTYTETTTKHSAKAHAKKPPRGKIGVAKPPRAPSNLNGFYLVYESGAVDRISQRGSDIRIYSELANELGRGFGTRKGDLESRGTYSAKHSSLSIQNVLPITQNKRAFRHCGKIFSKMSRANILPIKLKDGSYSPNVWVSKSRSKTYCSIAQVSATSCRVVRCSKYEKRKPGNLLMKDRLRAIRIGSQRQRTYRGKTYAEKKAELRRYNRKQSKSKGSNSGGWSASQDAYQSTYDAATDWWGSQL</sequence>
<gene>
    <name evidence="2" type="ORF">EV695_3399</name>
</gene>
<name>A0A4R1EN72_9GAMM</name>
<accession>A0A4R1EN72</accession>
<dbReference type="RefSeq" id="WP_131907177.1">
    <property type="nucleotide sequence ID" value="NZ_BAAAFU010000007.1"/>
</dbReference>
<proteinExistence type="predicted"/>
<dbReference type="EMBL" id="SMFQ01000005">
    <property type="protein sequence ID" value="TCJ82667.1"/>
    <property type="molecule type" value="Genomic_DNA"/>
</dbReference>
<dbReference type="PROSITE" id="PS51257">
    <property type="entry name" value="PROKAR_LIPOPROTEIN"/>
    <property type="match status" value="1"/>
</dbReference>
<evidence type="ECO:0000256" key="1">
    <source>
        <dbReference type="SAM" id="MobiDB-lite"/>
    </source>
</evidence>
<organism evidence="2 3">
    <name type="scientific">Cocleimonas flava</name>
    <dbReference type="NCBI Taxonomy" id="634765"/>
    <lineage>
        <taxon>Bacteria</taxon>
        <taxon>Pseudomonadati</taxon>
        <taxon>Pseudomonadota</taxon>
        <taxon>Gammaproteobacteria</taxon>
        <taxon>Thiotrichales</taxon>
        <taxon>Thiotrichaceae</taxon>
        <taxon>Cocleimonas</taxon>
    </lineage>
</organism>
<evidence type="ECO:0000313" key="3">
    <source>
        <dbReference type="Proteomes" id="UP000294887"/>
    </source>
</evidence>
<protein>
    <submittedName>
        <fullName evidence="2">Uncharacterized protein</fullName>
    </submittedName>
</protein>
<keyword evidence="3" id="KW-1185">Reference proteome</keyword>
<dbReference type="Proteomes" id="UP000294887">
    <property type="component" value="Unassembled WGS sequence"/>
</dbReference>
<feature type="compositionally biased region" description="Basic residues" evidence="1">
    <location>
        <begin position="252"/>
        <end position="263"/>
    </location>
</feature>